<comment type="caution">
    <text evidence="1">The sequence shown here is derived from an EMBL/GenBank/DDBJ whole genome shotgun (WGS) entry which is preliminary data.</text>
</comment>
<accession>A0AAP5Y4M0</accession>
<evidence type="ECO:0000313" key="1">
    <source>
        <dbReference type="EMBL" id="MDW2916365.1"/>
    </source>
</evidence>
<proteinExistence type="predicted"/>
<reference evidence="1" key="1">
    <citation type="submission" date="2023-10" db="EMBL/GenBank/DDBJ databases">
        <title>Genome sequences of Myoplasma ovipneumoniae isolated from sheep.</title>
        <authorList>
            <person name="Spergser J."/>
        </authorList>
    </citation>
    <scope>NUCLEOTIDE SEQUENCE</scope>
    <source>
        <strain evidence="1">5474_3</strain>
    </source>
</reference>
<name>A0AAP5Y4M0_9BACT</name>
<protein>
    <submittedName>
        <fullName evidence="1">Uncharacterized protein</fullName>
    </submittedName>
</protein>
<dbReference type="EMBL" id="JAWPFQ010000010">
    <property type="protein sequence ID" value="MDW2916365.1"/>
    <property type="molecule type" value="Genomic_DNA"/>
</dbReference>
<dbReference type="Proteomes" id="UP001287983">
    <property type="component" value="Unassembled WGS sequence"/>
</dbReference>
<sequence>MKVKLKTSIGSSMRLAPMSFLVACKVQSNDDEILFKAFQGLQRPLMQVLTGKNQLVNHYNKILKNDQDFVAVKSQVSQENLSKLKQLEQKYLQEINYQQNKKGISVKQTGSSKIHWNPYLKTLNLANSVIILLKSMLNFLKSQNTRLVWKTKNKSIAQISKKIKDVLVESPGLKNSMITKVNKILEQLTVV</sequence>
<organism evidence="1 2">
    <name type="scientific">Mesomycoplasma ovipneumoniae</name>
    <dbReference type="NCBI Taxonomy" id="29562"/>
    <lineage>
        <taxon>Bacteria</taxon>
        <taxon>Bacillati</taxon>
        <taxon>Mycoplasmatota</taxon>
        <taxon>Mycoplasmoidales</taxon>
        <taxon>Metamycoplasmataceae</taxon>
        <taxon>Mesomycoplasma</taxon>
    </lineage>
</organism>
<dbReference type="RefSeq" id="WP_318046050.1">
    <property type="nucleotide sequence ID" value="NZ_JAWPFJ010000009.1"/>
</dbReference>
<gene>
    <name evidence="1" type="ORF">R7W55_01850</name>
</gene>
<evidence type="ECO:0000313" key="2">
    <source>
        <dbReference type="Proteomes" id="UP001287983"/>
    </source>
</evidence>
<dbReference type="AlphaFoldDB" id="A0AAP5Y4M0"/>